<reference evidence="2" key="1">
    <citation type="journal article" date="2014" name="Int. J. Syst. Evol. Microbiol.">
        <title>Complete genome sequence of Corynebacterium casei LMG S-19264T (=DSM 44701T), isolated from a smear-ripened cheese.</title>
        <authorList>
            <consortium name="US DOE Joint Genome Institute (JGI-PGF)"/>
            <person name="Walter F."/>
            <person name="Albersmeier A."/>
            <person name="Kalinowski J."/>
            <person name="Ruckert C."/>
        </authorList>
    </citation>
    <scope>NUCLEOTIDE SEQUENCE</scope>
    <source>
        <strain evidence="2">KCTC 42651</strain>
    </source>
</reference>
<comment type="caution">
    <text evidence="2">The sequence shown here is derived from an EMBL/GenBank/DDBJ whole genome shotgun (WGS) entry which is preliminary data.</text>
</comment>
<dbReference type="RefSeq" id="WP_189990144.1">
    <property type="nucleotide sequence ID" value="NZ_BMZS01000005.1"/>
</dbReference>
<feature type="transmembrane region" description="Helical" evidence="1">
    <location>
        <begin position="29"/>
        <end position="45"/>
    </location>
</feature>
<keyword evidence="1" id="KW-0812">Transmembrane</keyword>
<sequence>MDKVIGVAAIALLAGFMGILVGFVPDIDLVIVVAVVVAMAGYDFYRSLFAKQDDRQ</sequence>
<organism evidence="2 3">
    <name type="scientific">Thalassobaculum fulvum</name>
    <dbReference type="NCBI Taxonomy" id="1633335"/>
    <lineage>
        <taxon>Bacteria</taxon>
        <taxon>Pseudomonadati</taxon>
        <taxon>Pseudomonadota</taxon>
        <taxon>Alphaproteobacteria</taxon>
        <taxon>Rhodospirillales</taxon>
        <taxon>Thalassobaculaceae</taxon>
        <taxon>Thalassobaculum</taxon>
    </lineage>
</organism>
<protein>
    <submittedName>
        <fullName evidence="2">Uncharacterized protein</fullName>
    </submittedName>
</protein>
<reference evidence="2" key="2">
    <citation type="submission" date="2020-09" db="EMBL/GenBank/DDBJ databases">
        <authorList>
            <person name="Sun Q."/>
            <person name="Kim S."/>
        </authorList>
    </citation>
    <scope>NUCLEOTIDE SEQUENCE</scope>
    <source>
        <strain evidence="2">KCTC 42651</strain>
    </source>
</reference>
<accession>A0A918XS33</accession>
<feature type="transmembrane region" description="Helical" evidence="1">
    <location>
        <begin position="5"/>
        <end position="23"/>
    </location>
</feature>
<evidence type="ECO:0000256" key="1">
    <source>
        <dbReference type="SAM" id="Phobius"/>
    </source>
</evidence>
<evidence type="ECO:0000313" key="2">
    <source>
        <dbReference type="EMBL" id="GHD51369.1"/>
    </source>
</evidence>
<dbReference type="EMBL" id="BMZS01000005">
    <property type="protein sequence ID" value="GHD51369.1"/>
    <property type="molecule type" value="Genomic_DNA"/>
</dbReference>
<evidence type="ECO:0000313" key="3">
    <source>
        <dbReference type="Proteomes" id="UP000630353"/>
    </source>
</evidence>
<keyword evidence="3" id="KW-1185">Reference proteome</keyword>
<proteinExistence type="predicted"/>
<keyword evidence="1" id="KW-0472">Membrane</keyword>
<dbReference type="Proteomes" id="UP000630353">
    <property type="component" value="Unassembled WGS sequence"/>
</dbReference>
<name>A0A918XS33_9PROT</name>
<keyword evidence="1" id="KW-1133">Transmembrane helix</keyword>
<dbReference type="AlphaFoldDB" id="A0A918XS33"/>
<gene>
    <name evidence="2" type="ORF">GCM10017083_25750</name>
</gene>